<feature type="compositionally biased region" description="Low complexity" evidence="2">
    <location>
        <begin position="282"/>
        <end position="306"/>
    </location>
</feature>
<organism evidence="4 5">
    <name type="scientific">Labeo rohita</name>
    <name type="common">Indian major carp</name>
    <name type="synonym">Cyprinus rohita</name>
    <dbReference type="NCBI Taxonomy" id="84645"/>
    <lineage>
        <taxon>Eukaryota</taxon>
        <taxon>Metazoa</taxon>
        <taxon>Chordata</taxon>
        <taxon>Craniata</taxon>
        <taxon>Vertebrata</taxon>
        <taxon>Euteleostomi</taxon>
        <taxon>Actinopterygii</taxon>
        <taxon>Neopterygii</taxon>
        <taxon>Teleostei</taxon>
        <taxon>Ostariophysi</taxon>
        <taxon>Cypriniformes</taxon>
        <taxon>Cyprinidae</taxon>
        <taxon>Labeoninae</taxon>
        <taxon>Labeonini</taxon>
        <taxon>Labeo</taxon>
    </lineage>
</organism>
<evidence type="ECO:0000259" key="3">
    <source>
        <dbReference type="PROSITE" id="PS50003"/>
    </source>
</evidence>
<feature type="domain" description="PH" evidence="3">
    <location>
        <begin position="511"/>
        <end position="607"/>
    </location>
</feature>
<dbReference type="PANTHER" id="PTHR17271">
    <property type="entry name" value="PLECKSTRIN HOMOLOGY PH DOMAIN-CONTAINING PROTEIN"/>
    <property type="match status" value="1"/>
</dbReference>
<feature type="compositionally biased region" description="Polar residues" evidence="2">
    <location>
        <begin position="441"/>
        <end position="484"/>
    </location>
</feature>
<feature type="region of interest" description="Disordered" evidence="2">
    <location>
        <begin position="778"/>
        <end position="799"/>
    </location>
</feature>
<dbReference type="EMBL" id="JACTAM010000003">
    <property type="protein sequence ID" value="KAI2666392.1"/>
    <property type="molecule type" value="Genomic_DNA"/>
</dbReference>
<feature type="compositionally biased region" description="Basic and acidic residues" evidence="2">
    <location>
        <begin position="1181"/>
        <end position="1192"/>
    </location>
</feature>
<evidence type="ECO:0000256" key="1">
    <source>
        <dbReference type="SAM" id="Coils"/>
    </source>
</evidence>
<evidence type="ECO:0000313" key="5">
    <source>
        <dbReference type="Proteomes" id="UP000830375"/>
    </source>
</evidence>
<feature type="compositionally biased region" description="Low complexity" evidence="2">
    <location>
        <begin position="178"/>
        <end position="234"/>
    </location>
</feature>
<accession>A0ABQ8MU82</accession>
<dbReference type="Proteomes" id="UP000830375">
    <property type="component" value="Unassembled WGS sequence"/>
</dbReference>
<name>A0ABQ8MU82_LABRO</name>
<feature type="compositionally biased region" description="Polar residues" evidence="2">
    <location>
        <begin position="307"/>
        <end position="325"/>
    </location>
</feature>
<gene>
    <name evidence="4" type="ORF">H4Q32_010248</name>
</gene>
<keyword evidence="1" id="KW-0175">Coiled coil</keyword>
<dbReference type="Pfam" id="PF00169">
    <property type="entry name" value="PH"/>
    <property type="match status" value="2"/>
</dbReference>
<dbReference type="InterPro" id="IPR001849">
    <property type="entry name" value="PH_domain"/>
</dbReference>
<feature type="domain" description="PH" evidence="3">
    <location>
        <begin position="43"/>
        <end position="152"/>
    </location>
</feature>
<feature type="coiled-coil region" evidence="1">
    <location>
        <begin position="1549"/>
        <end position="1576"/>
    </location>
</feature>
<reference evidence="4 5" key="1">
    <citation type="submission" date="2022-01" db="EMBL/GenBank/DDBJ databases">
        <title>A high-quality chromosome-level genome assembly of rohu carp, Labeo rohita.</title>
        <authorList>
            <person name="Arick M.A. II"/>
            <person name="Hsu C.-Y."/>
            <person name="Magbanua Z."/>
            <person name="Pechanova O."/>
            <person name="Grover C."/>
            <person name="Miller E."/>
            <person name="Thrash A."/>
            <person name="Ezzel L."/>
            <person name="Alam S."/>
            <person name="Benzie J."/>
            <person name="Hamilton M."/>
            <person name="Karsi A."/>
            <person name="Lawrence M.L."/>
            <person name="Peterson D.G."/>
        </authorList>
    </citation>
    <scope>NUCLEOTIDE SEQUENCE [LARGE SCALE GENOMIC DNA]</scope>
    <source>
        <strain evidence="5">BAU-BD-2019</strain>
        <tissue evidence="4">Blood</tissue>
    </source>
</reference>
<comment type="caution">
    <text evidence="4">The sequence shown here is derived from an EMBL/GenBank/DDBJ whole genome shotgun (WGS) entry which is preliminary data.</text>
</comment>
<feature type="coiled-coil region" evidence="1">
    <location>
        <begin position="1763"/>
        <end position="1790"/>
    </location>
</feature>
<feature type="compositionally biased region" description="Polar residues" evidence="2">
    <location>
        <begin position="236"/>
        <end position="245"/>
    </location>
</feature>
<dbReference type="PROSITE" id="PS50003">
    <property type="entry name" value="PH_DOMAIN"/>
    <property type="match status" value="2"/>
</dbReference>
<sequence length="1879" mass="213249">MFSTRENRCRRFQANIFNKSKCQNCFKTVDSHKISEADLFQTKPVQVGWLLLAPEDTDFSSSSHRKRKWQRRYFVLYEHGLLRYSLDEMPGTLPQGSVNMIQCCEVLDASSQTGLQNCLRLCFPDRDYYIRTESTDSFSISRWQENLIAYPKTVKSNQKKKGKDPAHPLQQTAENKISSSCSSGGAAKKSSTSGNSFTSSIKRQGSIVSGNNNGGKVSVNDNAGSGTSSATKGSLRSGNSSTKGATKNDRRGSMVSMVEEVSLPSSEKELEEEPLSGGAGGPSSLNTMIGSSLSSSLGQTSSCSDTDGTTNRLGTESGYSSLEKTSSLVVDAQPHTDSRCDCDSVSSPASYLCMFPTPMSLSPSPFPTPTNHNSQGACGVDPEEVVSCSLETSLESSGERQSHTSMTHTLRHEAHQEPSPRRKVHRLFGNQHRRSQEADQQESSFLDTERPPSTFTSSSPEQNDLKTTVSTSQDSFPNDIPDQSQHLMSCSLRSKSLERRPLDSTPTPDLLNFKKGWMSRLGEDGKWRKHWFVLTDQTLRFYRDSAAEEAADLDGEINLSSCYDVTDYPVQRNYGFQIHTKDGVFTLCAMTYGIRRNWVQAVMKNIRPTVAPDVTCSIPQKVPMTSAYTRTSSCQCNTVPQEAEQRSRIRERRREGRYKTFDWAELSCKQHKEELSNLSARQWNHNNERSVPPAPASSPEEQIVRSASEASENEYLQKERLSQRQSLNIMSADIPSHLSLTGVSSRTSPESISPDSLEVDTGTVRVHCDSLGELLEAKPKEEKQVDRSTSPLPATFSSSSAQTEWQWDVELQSLRRELKAEHERNQTQERELRLSETRLQAELNDSQECLQRAELKIQESETLLKDREEVLESLRGRLEEVTGRLKATEEAQALKEVRLQRHLRLLQESQERERRSFSDSLDQSEQRSKELEERLRQKESELQKRQEGDVTEELLRRCQELQNQLEESDSEVCRLQARLQTEETLYYDMEHDYERACEEIQSLRGALLDCERVSEERFQTQLVQQQQELDRKEQELQEVLLKMAILGSSLEETEQRLKEAQNHHSEANVVCETLIEQQRCRKKGQSDLEAQPPTQGVESQRVISVIQALERKLCDTEERLRELTMHLQQQQQQLNAGPYALNDSWSSHQNPEGRLSVDALPSYTGALNSLQGTALDRTSDKPKVSLYDDGKTGSRKLVGENSGRNQALEMASRVLSLEALIVQRIASALEHPSSALLNRLSEVHVQVLRMAQGGSHNGPVEPSYSQIFLDSLEQDPVDNTLSESAIHRLCVRAEMTYLIHTLYTHTSQEQKGSELFYVLPWPESSSSGTKKENCSKQGSRLADISPPELAPYSEQMEDELENDLVIECSEAQLACRKILVVELRFQAQSLQNLSTQLQSNVREVDLPGELPSAILRAAMCQATLAYTACRLRSALQQEMSALRKQREQAECECRAMCRSMEALFQEQTERYEEKLREERVVVEKAEQDRVSAETNAQLRMEEAEKLQLEFEEKLQELQKIHEEEMSHLHEYYIQNLSNPATPSELEVGEETEQVSVTALQDRIRELEAEVTCLRAGLSNQDVKALQLDLETIKATYEHGFSIMEDSHQRVIEEMQRQHQREVERLTEERERVLQEETNATIAAIEAMRKAHKEEMDKTQKALQNGAGVDIRQLRAQYNEELETLHRELEVLSEQYSQKCLENTHLSRTIETEREALSSTQRENQELRIHSQELNEFLAAELSLMHSRMNGEVKHSQCSQEKDVYQLEVNLRVKESEIKCLKQEINSLKLELQAGNTYFKDLDSELSVSEVKAQSDFAKLRMVPARQQSLKYDLMKSKSNQDFLEDHASLTQPVRSKSLKDGLTVLERMKLFDLTSTQKI</sequence>
<dbReference type="InterPro" id="IPR052223">
    <property type="entry name" value="Actin_Cytoskeleton_Reg"/>
</dbReference>
<dbReference type="InterPro" id="IPR011993">
    <property type="entry name" value="PH-like_dom_sf"/>
</dbReference>
<protein>
    <submittedName>
        <fullName evidence="4">Myosin phosphatase Rho-interacting protein</fullName>
    </submittedName>
</protein>
<feature type="region of interest" description="Disordered" evidence="2">
    <location>
        <begin position="1181"/>
        <end position="1200"/>
    </location>
</feature>
<feature type="coiled-coil region" evidence="1">
    <location>
        <begin position="1432"/>
        <end position="1523"/>
    </location>
</feature>
<feature type="coiled-coil region" evidence="1">
    <location>
        <begin position="1608"/>
        <end position="1729"/>
    </location>
</feature>
<dbReference type="SUPFAM" id="SSF50729">
    <property type="entry name" value="PH domain-like"/>
    <property type="match status" value="2"/>
</dbReference>
<feature type="region of interest" description="Disordered" evidence="2">
    <location>
        <begin position="154"/>
        <end position="325"/>
    </location>
</feature>
<dbReference type="Gene3D" id="2.30.29.30">
    <property type="entry name" value="Pleckstrin-homology domain (PH domain)/Phosphotyrosine-binding domain (PTB)"/>
    <property type="match status" value="2"/>
</dbReference>
<evidence type="ECO:0000256" key="2">
    <source>
        <dbReference type="SAM" id="MobiDB-lite"/>
    </source>
</evidence>
<feature type="compositionally biased region" description="Polar residues" evidence="2">
    <location>
        <begin position="787"/>
        <end position="799"/>
    </location>
</feature>
<dbReference type="PANTHER" id="PTHR17271:SF9">
    <property type="entry name" value="MYOSIN PHOSPHATASE RHO-INTERACTING PROTEIN"/>
    <property type="match status" value="1"/>
</dbReference>
<feature type="region of interest" description="Disordered" evidence="2">
    <location>
        <begin position="910"/>
        <end position="947"/>
    </location>
</feature>
<dbReference type="SMART" id="SM00233">
    <property type="entry name" value="PH"/>
    <property type="match status" value="2"/>
</dbReference>
<feature type="compositionally biased region" description="Basic and acidic residues" evidence="2">
    <location>
        <begin position="410"/>
        <end position="420"/>
    </location>
</feature>
<feature type="region of interest" description="Disordered" evidence="2">
    <location>
        <begin position="685"/>
        <end position="719"/>
    </location>
</feature>
<feature type="compositionally biased region" description="Basic and acidic residues" evidence="2">
    <location>
        <begin position="924"/>
        <end position="947"/>
    </location>
</feature>
<keyword evidence="5" id="KW-1185">Reference proteome</keyword>
<feature type="region of interest" description="Disordered" evidence="2">
    <location>
        <begin position="389"/>
        <end position="484"/>
    </location>
</feature>
<evidence type="ECO:0000313" key="4">
    <source>
        <dbReference type="EMBL" id="KAI2666392.1"/>
    </source>
</evidence>
<proteinExistence type="predicted"/>
<feature type="coiled-coil region" evidence="1">
    <location>
        <begin position="1015"/>
        <end position="1070"/>
    </location>
</feature>